<evidence type="ECO:0000313" key="2">
    <source>
        <dbReference type="EMBL" id="TVY81254.1"/>
    </source>
</evidence>
<evidence type="ECO:0000313" key="3">
    <source>
        <dbReference type="Proteomes" id="UP000469558"/>
    </source>
</evidence>
<dbReference type="EMBL" id="QGMK01000513">
    <property type="protein sequence ID" value="TVY81254.1"/>
    <property type="molecule type" value="Genomic_DNA"/>
</dbReference>
<proteinExistence type="predicted"/>
<keyword evidence="1" id="KW-0175">Coiled coil</keyword>
<gene>
    <name evidence="2" type="ORF">LSUE1_G006766</name>
</gene>
<protein>
    <submittedName>
        <fullName evidence="2">Uncharacterized protein</fullName>
    </submittedName>
</protein>
<keyword evidence="3" id="KW-1185">Reference proteome</keyword>
<dbReference type="Proteomes" id="UP000469558">
    <property type="component" value="Unassembled WGS sequence"/>
</dbReference>
<organism evidence="2 3">
    <name type="scientific">Lachnellula suecica</name>
    <dbReference type="NCBI Taxonomy" id="602035"/>
    <lineage>
        <taxon>Eukaryota</taxon>
        <taxon>Fungi</taxon>
        <taxon>Dikarya</taxon>
        <taxon>Ascomycota</taxon>
        <taxon>Pezizomycotina</taxon>
        <taxon>Leotiomycetes</taxon>
        <taxon>Helotiales</taxon>
        <taxon>Lachnaceae</taxon>
        <taxon>Lachnellula</taxon>
    </lineage>
</organism>
<dbReference type="AlphaFoldDB" id="A0A8T9CBW3"/>
<dbReference type="OrthoDB" id="3561697at2759"/>
<comment type="caution">
    <text evidence="2">The sequence shown here is derived from an EMBL/GenBank/DDBJ whole genome shotgun (WGS) entry which is preliminary data.</text>
</comment>
<reference evidence="2 3" key="1">
    <citation type="submission" date="2018-05" db="EMBL/GenBank/DDBJ databases">
        <title>Genome sequencing and assembly of the regulated plant pathogen Lachnellula willkommii and related sister species for the development of diagnostic species identification markers.</title>
        <authorList>
            <person name="Giroux E."/>
            <person name="Bilodeau G."/>
        </authorList>
    </citation>
    <scope>NUCLEOTIDE SEQUENCE [LARGE SCALE GENOMIC DNA]</scope>
    <source>
        <strain evidence="2 3">CBS 268.59</strain>
    </source>
</reference>
<name>A0A8T9CBW3_9HELO</name>
<accession>A0A8T9CBW3</accession>
<feature type="coiled-coil region" evidence="1">
    <location>
        <begin position="95"/>
        <end position="154"/>
    </location>
</feature>
<evidence type="ECO:0000256" key="1">
    <source>
        <dbReference type="SAM" id="Coils"/>
    </source>
</evidence>
<sequence>MPHRQAYVERDRHGRERLVLGGGRRRSSSADRISAGELLTAAQARIQTLEIELGQLQTRLSFEQSGQWNSRRERDRLTAENYQLQGQLQVQVQEVTRMEDLLFDEEERNKKLEEKYRLMKRSRSRSRSGSSEYRRAYEEKAQEVEILRVRLAEKDEILRLNEGRLAEKDRALREKNVTISYFKDYLQTHGFRVQDR</sequence>